<organism evidence="1 2">
    <name type="scientific">Pelovirga terrestris</name>
    <dbReference type="NCBI Taxonomy" id="2771352"/>
    <lineage>
        <taxon>Bacteria</taxon>
        <taxon>Pseudomonadati</taxon>
        <taxon>Thermodesulfobacteriota</taxon>
        <taxon>Desulfuromonadia</taxon>
        <taxon>Geobacterales</taxon>
        <taxon>Geobacteraceae</taxon>
        <taxon>Pelovirga</taxon>
    </lineage>
</organism>
<comment type="caution">
    <text evidence="1">The sequence shown here is derived from an EMBL/GenBank/DDBJ whole genome shotgun (WGS) entry which is preliminary data.</text>
</comment>
<dbReference type="RefSeq" id="WP_191157410.1">
    <property type="nucleotide sequence ID" value="NZ_JACWUN010000018.1"/>
</dbReference>
<evidence type="ECO:0000313" key="1">
    <source>
        <dbReference type="EMBL" id="MBD1401619.1"/>
    </source>
</evidence>
<dbReference type="AlphaFoldDB" id="A0A8J6R6P9"/>
<proteinExistence type="predicted"/>
<keyword evidence="2" id="KW-1185">Reference proteome</keyword>
<sequence length="66" mass="7489">MKVHFDEKADAVYLKLTDSNIVESEEVSPGIILDFDENNQVVGIEMLRIQSRVPLANLKQLQFEVA</sequence>
<evidence type="ECO:0000313" key="2">
    <source>
        <dbReference type="Proteomes" id="UP000632828"/>
    </source>
</evidence>
<gene>
    <name evidence="1" type="ORF">ICT70_13210</name>
</gene>
<dbReference type="EMBL" id="JACWUN010000018">
    <property type="protein sequence ID" value="MBD1401619.1"/>
    <property type="molecule type" value="Genomic_DNA"/>
</dbReference>
<dbReference type="PANTHER" id="PTHR37029">
    <property type="entry name" value="SSR1768 PROTEIN"/>
    <property type="match status" value="1"/>
</dbReference>
<accession>A0A8J6R6P9</accession>
<protein>
    <submittedName>
        <fullName evidence="1">DUF2283 domain-containing protein</fullName>
    </submittedName>
</protein>
<dbReference type="Proteomes" id="UP000632828">
    <property type="component" value="Unassembled WGS sequence"/>
</dbReference>
<reference evidence="1" key="1">
    <citation type="submission" date="2020-09" db="EMBL/GenBank/DDBJ databases">
        <title>Pelobacter alkaliphilus sp. nov., a novel anaerobic arsenate-reducing bacterium from terrestrial mud volcano.</title>
        <authorList>
            <person name="Khomyakova M.A."/>
            <person name="Merkel A.Y."/>
            <person name="Slobodkin A.I."/>
        </authorList>
    </citation>
    <scope>NUCLEOTIDE SEQUENCE</scope>
    <source>
        <strain evidence="1">M08fum</strain>
    </source>
</reference>
<dbReference type="Pfam" id="PF10049">
    <property type="entry name" value="DUF2283"/>
    <property type="match status" value="1"/>
</dbReference>
<name>A0A8J6R6P9_9BACT</name>
<dbReference type="PANTHER" id="PTHR37029:SF1">
    <property type="entry name" value="SSR1768 PROTEIN"/>
    <property type="match status" value="1"/>
</dbReference>
<dbReference type="InterPro" id="IPR019270">
    <property type="entry name" value="DUF2283"/>
</dbReference>